<dbReference type="STRING" id="1185652.USDA257_c39220"/>
<dbReference type="KEGG" id="sfd:USDA257_c39220"/>
<dbReference type="AlphaFoldDB" id="I3X9B0"/>
<dbReference type="EMBL" id="CP003563">
    <property type="protein sequence ID" value="AFL52466.1"/>
    <property type="molecule type" value="Genomic_DNA"/>
</dbReference>
<gene>
    <name evidence="1" type="ORF">USDA257_c39220</name>
</gene>
<evidence type="ECO:0000313" key="2">
    <source>
        <dbReference type="Proteomes" id="UP000006180"/>
    </source>
</evidence>
<accession>I3X9B0</accession>
<proteinExistence type="predicted"/>
<evidence type="ECO:0000313" key="1">
    <source>
        <dbReference type="EMBL" id="AFL52466.1"/>
    </source>
</evidence>
<sequence length="63" mass="7049">MKNTLLAVMDLPPMAQTNYKDRQALEDGQWLPKTVDATLGIAPPRARLVQRRFVSASRLTPEA</sequence>
<dbReference type="PATRIC" id="fig|1185652.3.peg.4074"/>
<dbReference type="Proteomes" id="UP000006180">
    <property type="component" value="Chromosome"/>
</dbReference>
<organism evidence="1 2">
    <name type="scientific">Sinorhizobium fredii (strain USDA 257)</name>
    <dbReference type="NCBI Taxonomy" id="1185652"/>
    <lineage>
        <taxon>Bacteria</taxon>
        <taxon>Pseudomonadati</taxon>
        <taxon>Pseudomonadota</taxon>
        <taxon>Alphaproteobacteria</taxon>
        <taxon>Hyphomicrobiales</taxon>
        <taxon>Rhizobiaceae</taxon>
        <taxon>Sinorhizobium/Ensifer group</taxon>
        <taxon>Sinorhizobium</taxon>
    </lineage>
</organism>
<protein>
    <submittedName>
        <fullName evidence="1">Uncharacterized protein</fullName>
    </submittedName>
</protein>
<reference evidence="1 2" key="1">
    <citation type="journal article" date="2012" name="J. Bacteriol.">
        <title>Complete genome sequence of the broad-host-range strain Sinorhizobium fredii USDA257.</title>
        <authorList>
            <person name="Schuldes J."/>
            <person name="Rodriguez Orbegoso M."/>
            <person name="Schmeisser C."/>
            <person name="Krishnan H.B."/>
            <person name="Daniel R."/>
            <person name="Streit W.R."/>
        </authorList>
    </citation>
    <scope>NUCLEOTIDE SEQUENCE [LARGE SCALE GENOMIC DNA]</scope>
    <source>
        <strain evidence="1 2">USDA 257</strain>
    </source>
</reference>
<dbReference type="HOGENOM" id="CLU_2883508_0_0_5"/>
<name>I3X9B0_SINF2</name>